<evidence type="ECO:0000256" key="1">
    <source>
        <dbReference type="ARBA" id="ARBA00004123"/>
    </source>
</evidence>
<dbReference type="PANTHER" id="PTHR12855">
    <property type="entry name" value="DNA METHYLTRANSFERASE 1-ASSOCIATED PROTEIN 1 FAMILY MEMBER"/>
    <property type="match status" value="1"/>
</dbReference>
<evidence type="ECO:0000256" key="2">
    <source>
        <dbReference type="ARBA" id="ARBA00006918"/>
    </source>
</evidence>
<dbReference type="Proteomes" id="UP000886653">
    <property type="component" value="Unassembled WGS sequence"/>
</dbReference>
<dbReference type="InterPro" id="IPR027109">
    <property type="entry name" value="Swc4/Dmap1"/>
</dbReference>
<keyword evidence="8" id="KW-0175">Coiled coil</keyword>
<keyword evidence="7" id="KW-0539">Nucleus</keyword>
<name>A0A9P6NR28_9BASI</name>
<feature type="region of interest" description="Disordered" evidence="9">
    <location>
        <begin position="428"/>
        <end position="492"/>
    </location>
</feature>
<evidence type="ECO:0000259" key="10">
    <source>
        <dbReference type="Pfam" id="PF16282"/>
    </source>
</evidence>
<evidence type="ECO:0000256" key="5">
    <source>
        <dbReference type="ARBA" id="ARBA00023015"/>
    </source>
</evidence>
<proteinExistence type="inferred from homology"/>
<dbReference type="EMBL" id="MU167241">
    <property type="protein sequence ID" value="KAG0147995.1"/>
    <property type="molecule type" value="Genomic_DNA"/>
</dbReference>
<evidence type="ECO:0000256" key="6">
    <source>
        <dbReference type="ARBA" id="ARBA00023163"/>
    </source>
</evidence>
<evidence type="ECO:0000313" key="12">
    <source>
        <dbReference type="Proteomes" id="UP000886653"/>
    </source>
</evidence>
<protein>
    <recommendedName>
        <fullName evidence="3">SWR1-complex protein 4</fullName>
    </recommendedName>
</protein>
<accession>A0A9P6NR28</accession>
<evidence type="ECO:0000313" key="11">
    <source>
        <dbReference type="EMBL" id="KAG0147995.1"/>
    </source>
</evidence>
<dbReference type="Gene3D" id="1.10.10.60">
    <property type="entry name" value="Homeodomain-like"/>
    <property type="match status" value="1"/>
</dbReference>
<dbReference type="GO" id="GO:0035267">
    <property type="term" value="C:NuA4 histone acetyltransferase complex"/>
    <property type="evidence" value="ECO:0007669"/>
    <property type="project" value="InterPro"/>
</dbReference>
<dbReference type="GO" id="GO:0000122">
    <property type="term" value="P:negative regulation of transcription by RNA polymerase II"/>
    <property type="evidence" value="ECO:0007669"/>
    <property type="project" value="TreeGrafter"/>
</dbReference>
<keyword evidence="5" id="KW-0805">Transcription regulation</keyword>
<dbReference type="InterPro" id="IPR032563">
    <property type="entry name" value="DAMP1_SANT-like"/>
</dbReference>
<dbReference type="GO" id="GO:0000812">
    <property type="term" value="C:Swr1 complex"/>
    <property type="evidence" value="ECO:0007669"/>
    <property type="project" value="TreeGrafter"/>
</dbReference>
<dbReference type="GO" id="GO:0003714">
    <property type="term" value="F:transcription corepressor activity"/>
    <property type="evidence" value="ECO:0007669"/>
    <property type="project" value="TreeGrafter"/>
</dbReference>
<feature type="domain" description="DAMP1 SANT/Myb-like" evidence="10">
    <location>
        <begin position="72"/>
        <end position="149"/>
    </location>
</feature>
<feature type="compositionally biased region" description="Polar residues" evidence="9">
    <location>
        <begin position="303"/>
        <end position="312"/>
    </location>
</feature>
<keyword evidence="6" id="KW-0804">Transcription</keyword>
<dbReference type="AlphaFoldDB" id="A0A9P6NR28"/>
<gene>
    <name evidence="11" type="ORF">CROQUDRAFT_721914</name>
</gene>
<feature type="compositionally biased region" description="Low complexity" evidence="9">
    <location>
        <begin position="471"/>
        <end position="480"/>
    </location>
</feature>
<sequence length="492" mass="55885">MDQDLFALIGGNTSSLPLQTLRRIPHTPKEFEEGTTEHTGVKWNLTELQNPGRKDGLKLKHWTRSDRPLVTPFARYATNCNMYTYSTEEYYHWLRDDDWTKEETDYLFSLLQDYDLRFPVVHDRYSFVGSNRSIEDLKARYFSICQKLIHQRPSSTDESTKRQMILSYNFDKHREMERKKHVQALLDRTHSQILEEDFLYVETRRLEQTSERRARDRDDLMRAIGGVPYQIFNELKPWPEPDPQPIRLANPGGQRIPAGDLVPQTSESSNAALSKRKTTIRNADQSFEDLSLEPGDEHMAADGSTQRTATTANDQQNCIHRFDHSTPHHYPSVMLRSNRITQPKSASATARVAAILAELEVPVLTAVPKPLIMPTRANVESYESLIQAANKLSELKRQVDRVDSELKNLKKKKESSNLQGHIDSEASLTGSELKDSQPPQPTTTNDTATRDSGHLLAVPDSGTSRKTNKRSASVSSADSARGSEGRKKARTA</sequence>
<organism evidence="11 12">
    <name type="scientific">Cronartium quercuum f. sp. fusiforme G11</name>
    <dbReference type="NCBI Taxonomy" id="708437"/>
    <lineage>
        <taxon>Eukaryota</taxon>
        <taxon>Fungi</taxon>
        <taxon>Dikarya</taxon>
        <taxon>Basidiomycota</taxon>
        <taxon>Pucciniomycotina</taxon>
        <taxon>Pucciniomycetes</taxon>
        <taxon>Pucciniales</taxon>
        <taxon>Coleosporiaceae</taxon>
        <taxon>Cronartium</taxon>
    </lineage>
</organism>
<evidence type="ECO:0000256" key="9">
    <source>
        <dbReference type="SAM" id="MobiDB-lite"/>
    </source>
</evidence>
<dbReference type="Pfam" id="PF16282">
    <property type="entry name" value="SANT_DAMP1_like"/>
    <property type="match status" value="1"/>
</dbReference>
<evidence type="ECO:0000256" key="3">
    <source>
        <dbReference type="ARBA" id="ARBA00019132"/>
    </source>
</evidence>
<comment type="subcellular location">
    <subcellularLocation>
        <location evidence="1">Nucleus</location>
    </subcellularLocation>
</comment>
<feature type="compositionally biased region" description="Polar residues" evidence="9">
    <location>
        <begin position="263"/>
        <end position="272"/>
    </location>
</feature>
<feature type="coiled-coil region" evidence="8">
    <location>
        <begin position="385"/>
        <end position="419"/>
    </location>
</feature>
<dbReference type="GO" id="GO:0006281">
    <property type="term" value="P:DNA repair"/>
    <property type="evidence" value="ECO:0007669"/>
    <property type="project" value="InterPro"/>
</dbReference>
<keyword evidence="12" id="KW-1185">Reference proteome</keyword>
<feature type="region of interest" description="Disordered" evidence="9">
    <location>
        <begin position="260"/>
        <end position="312"/>
    </location>
</feature>
<keyword evidence="4" id="KW-0156">Chromatin regulator</keyword>
<dbReference type="OrthoDB" id="19740at2759"/>
<evidence type="ECO:0000256" key="8">
    <source>
        <dbReference type="SAM" id="Coils"/>
    </source>
</evidence>
<evidence type="ECO:0000256" key="7">
    <source>
        <dbReference type="ARBA" id="ARBA00023242"/>
    </source>
</evidence>
<reference evidence="11" key="1">
    <citation type="submission" date="2013-11" db="EMBL/GenBank/DDBJ databases">
        <title>Genome sequence of the fusiform rust pathogen reveals effectors for host alternation and coevolution with pine.</title>
        <authorList>
            <consortium name="DOE Joint Genome Institute"/>
            <person name="Smith K."/>
            <person name="Pendleton A."/>
            <person name="Kubisiak T."/>
            <person name="Anderson C."/>
            <person name="Salamov A."/>
            <person name="Aerts A."/>
            <person name="Riley R."/>
            <person name="Clum A."/>
            <person name="Lindquist E."/>
            <person name="Ence D."/>
            <person name="Campbell M."/>
            <person name="Kronenberg Z."/>
            <person name="Feau N."/>
            <person name="Dhillon B."/>
            <person name="Hamelin R."/>
            <person name="Burleigh J."/>
            <person name="Smith J."/>
            <person name="Yandell M."/>
            <person name="Nelson C."/>
            <person name="Grigoriev I."/>
            <person name="Davis J."/>
        </authorList>
    </citation>
    <scope>NUCLEOTIDE SEQUENCE</scope>
    <source>
        <strain evidence="11">G11</strain>
    </source>
</reference>
<comment type="similarity">
    <text evidence="2">Belongs to the SWC4 family.</text>
</comment>
<dbReference type="GO" id="GO:0006338">
    <property type="term" value="P:chromatin remodeling"/>
    <property type="evidence" value="ECO:0007669"/>
    <property type="project" value="InterPro"/>
</dbReference>
<dbReference type="PANTHER" id="PTHR12855:SF10">
    <property type="entry name" value="DNA METHYLTRANSFERASE 1-ASSOCIATED PROTEIN 1"/>
    <property type="match status" value="1"/>
</dbReference>
<comment type="caution">
    <text evidence="11">The sequence shown here is derived from an EMBL/GenBank/DDBJ whole genome shotgun (WGS) entry which is preliminary data.</text>
</comment>
<evidence type="ECO:0000256" key="4">
    <source>
        <dbReference type="ARBA" id="ARBA00022853"/>
    </source>
</evidence>